<name>A0A2Z6QFX1_9GLOM</name>
<dbReference type="PANTHER" id="PTHR13192">
    <property type="entry name" value="MY011 PROTEIN"/>
    <property type="match status" value="1"/>
</dbReference>
<reference evidence="2" key="2">
    <citation type="submission" date="2019-10" db="EMBL/GenBank/DDBJ databases">
        <title>Conservation and host-specific expression of non-tandemly repeated heterogenous ribosome RNA gene in arbuscular mycorrhizal fungi.</title>
        <authorList>
            <person name="Maeda T."/>
            <person name="Kobayashi Y."/>
            <person name="Nakagawa T."/>
            <person name="Ezawa T."/>
            <person name="Yamaguchi K."/>
            <person name="Bino T."/>
            <person name="Nishimoto Y."/>
            <person name="Shigenobu S."/>
            <person name="Kawaguchi M."/>
        </authorList>
    </citation>
    <scope>NUCLEOTIDE SEQUENCE</scope>
    <source>
        <strain evidence="2">HR1</strain>
    </source>
</reference>
<dbReference type="PANTHER" id="PTHR13192:SF3">
    <property type="entry name" value="COBALAMIN TRAFFICKING PROTEIN CBLD"/>
    <property type="match status" value="1"/>
</dbReference>
<evidence type="ECO:0008006" key="4">
    <source>
        <dbReference type="Google" id="ProtNLM"/>
    </source>
</evidence>
<evidence type="ECO:0000313" key="1">
    <source>
        <dbReference type="EMBL" id="GBB83681.1"/>
    </source>
</evidence>
<dbReference type="OrthoDB" id="10263782at2759"/>
<protein>
    <recommendedName>
        <fullName evidence="4">Methylmalonic aciduria and homocystinuria type D protein</fullName>
    </recommendedName>
</protein>
<dbReference type="AlphaFoldDB" id="A0A2Z6QFX1"/>
<dbReference type="InterPro" id="IPR019362">
    <property type="entry name" value="MMADHC"/>
</dbReference>
<comment type="caution">
    <text evidence="1">The sequence shown here is derived from an EMBL/GenBank/DDBJ whole genome shotgun (WGS) entry which is preliminary data.</text>
</comment>
<dbReference type="Pfam" id="PF10229">
    <property type="entry name" value="MMADHC"/>
    <property type="match status" value="1"/>
</dbReference>
<evidence type="ECO:0000313" key="2">
    <source>
        <dbReference type="EMBL" id="GES72946.1"/>
    </source>
</evidence>
<proteinExistence type="predicted"/>
<dbReference type="Proteomes" id="UP000247702">
    <property type="component" value="Unassembled WGS sequence"/>
</dbReference>
<dbReference type="EMBL" id="BLAL01000004">
    <property type="protein sequence ID" value="GES72946.1"/>
    <property type="molecule type" value="Genomic_DNA"/>
</dbReference>
<dbReference type="Proteomes" id="UP000615446">
    <property type="component" value="Unassembled WGS sequence"/>
</dbReference>
<sequence>MHQSTSAVAAHYVPIKSTTNSSKKRNTRSITLLPPTLINTINKKTQKKFVLEFSIHLASSRFARELKNVFPQVEYIEKCLVVPTFLKCAHDLVGIGAVIENEKDEKLEDFVGWGKEICQKLRDRGYWADLTDPCSGYPIFSERGPSIYPDVQGAVELLKYDLHNAGCCHILLHPKWGSKVYPGTLFTTASDLELKQVISETFVSESES</sequence>
<dbReference type="EMBL" id="BEXD01000045">
    <property type="protein sequence ID" value="GBB83681.1"/>
    <property type="molecule type" value="Genomic_DNA"/>
</dbReference>
<organism evidence="1 3">
    <name type="scientific">Rhizophagus clarus</name>
    <dbReference type="NCBI Taxonomy" id="94130"/>
    <lineage>
        <taxon>Eukaryota</taxon>
        <taxon>Fungi</taxon>
        <taxon>Fungi incertae sedis</taxon>
        <taxon>Mucoromycota</taxon>
        <taxon>Glomeromycotina</taxon>
        <taxon>Glomeromycetes</taxon>
        <taxon>Glomerales</taxon>
        <taxon>Glomeraceae</taxon>
        <taxon>Rhizophagus</taxon>
    </lineage>
</organism>
<gene>
    <name evidence="2" type="ORF">RCL2_000049000</name>
    <name evidence="1" type="ORF">RclHR1_10380004</name>
</gene>
<reference evidence="1 3" key="1">
    <citation type="submission" date="2017-11" db="EMBL/GenBank/DDBJ databases">
        <title>The genome of Rhizophagus clarus HR1 reveals common genetic basis of auxotrophy among arbuscular mycorrhizal fungi.</title>
        <authorList>
            <person name="Kobayashi Y."/>
        </authorList>
    </citation>
    <scope>NUCLEOTIDE SEQUENCE [LARGE SCALE GENOMIC DNA]</scope>
    <source>
        <strain evidence="1 3">HR1</strain>
    </source>
</reference>
<evidence type="ECO:0000313" key="3">
    <source>
        <dbReference type="Proteomes" id="UP000247702"/>
    </source>
</evidence>
<dbReference type="STRING" id="94130.A0A2Z6QFX1"/>
<dbReference type="GO" id="GO:0009235">
    <property type="term" value="P:cobalamin metabolic process"/>
    <property type="evidence" value="ECO:0007669"/>
    <property type="project" value="InterPro"/>
</dbReference>
<keyword evidence="3" id="KW-1185">Reference proteome</keyword>
<accession>A0A2Z6QFX1</accession>